<dbReference type="Proteomes" id="UP000076927">
    <property type="component" value="Chromosome"/>
</dbReference>
<dbReference type="Pfam" id="PF14035">
    <property type="entry name" value="YlzJ"/>
    <property type="match status" value="1"/>
</dbReference>
<name>A0A172TKT5_9BACL</name>
<evidence type="ECO:0000313" key="1">
    <source>
        <dbReference type="EMBL" id="ANE47592.1"/>
    </source>
</evidence>
<dbReference type="PATRIC" id="fig|1178515.4.peg.3285"/>
<organism evidence="1 2">
    <name type="scientific">Paenibacillus swuensis</name>
    <dbReference type="NCBI Taxonomy" id="1178515"/>
    <lineage>
        <taxon>Bacteria</taxon>
        <taxon>Bacillati</taxon>
        <taxon>Bacillota</taxon>
        <taxon>Bacilli</taxon>
        <taxon>Bacillales</taxon>
        <taxon>Paenibacillaceae</taxon>
        <taxon>Paenibacillus</taxon>
    </lineage>
</organism>
<dbReference type="EMBL" id="CP011388">
    <property type="protein sequence ID" value="ANE47592.1"/>
    <property type="molecule type" value="Genomic_DNA"/>
</dbReference>
<dbReference type="OrthoDB" id="1683573at2"/>
<proteinExistence type="predicted"/>
<sequence>MTYYTPMPLELVFAGFHEEMSHYEEITFSGRLLQVERLDAMRVRVVRLVNASQLDDYLNPRFSPGQVIHCLPLTLE</sequence>
<dbReference type="KEGG" id="pswu:SY83_16340"/>
<accession>A0A172TKT5</accession>
<dbReference type="RefSeq" id="WP_068608440.1">
    <property type="nucleotide sequence ID" value="NZ_CP011388.1"/>
</dbReference>
<keyword evidence="2" id="KW-1185">Reference proteome</keyword>
<reference evidence="1 2" key="1">
    <citation type="submission" date="2015-01" db="EMBL/GenBank/DDBJ databases">
        <title>Paenibacillus swuensis/DY6/whole genome sequencing.</title>
        <authorList>
            <person name="Kim M.K."/>
            <person name="Srinivasan S."/>
            <person name="Lee J.-J."/>
        </authorList>
    </citation>
    <scope>NUCLEOTIDE SEQUENCE [LARGE SCALE GENOMIC DNA]</scope>
    <source>
        <strain evidence="1 2">DY6</strain>
    </source>
</reference>
<dbReference type="AlphaFoldDB" id="A0A172TKT5"/>
<dbReference type="InterPro" id="IPR025619">
    <property type="entry name" value="YlzJ"/>
</dbReference>
<dbReference type="STRING" id="1178515.SY83_16340"/>
<gene>
    <name evidence="1" type="ORF">SY83_16340</name>
</gene>
<protein>
    <submittedName>
        <fullName evidence="1">Uncharacterized protein</fullName>
    </submittedName>
</protein>
<evidence type="ECO:0000313" key="2">
    <source>
        <dbReference type="Proteomes" id="UP000076927"/>
    </source>
</evidence>